<keyword evidence="1" id="KW-1185">Reference proteome</keyword>
<dbReference type="RefSeq" id="XP_075086203.1">
    <property type="nucleotide sequence ID" value="XM_075230102.1"/>
</dbReference>
<reference evidence="2" key="2">
    <citation type="submission" date="2025-08" db="UniProtKB">
        <authorList>
            <consortium name="RefSeq"/>
        </authorList>
    </citation>
    <scope>IDENTIFICATION</scope>
    <source>
        <tissue evidence="2">Leaf</tissue>
    </source>
</reference>
<evidence type="ECO:0000313" key="2">
    <source>
        <dbReference type="RefSeq" id="XP_075086203.1"/>
    </source>
</evidence>
<evidence type="ECO:0000313" key="1">
    <source>
        <dbReference type="Proteomes" id="UP000790787"/>
    </source>
</evidence>
<organism evidence="1 2">
    <name type="scientific">Nicotiana tabacum</name>
    <name type="common">Common tobacco</name>
    <dbReference type="NCBI Taxonomy" id="4097"/>
    <lineage>
        <taxon>Eukaryota</taxon>
        <taxon>Viridiplantae</taxon>
        <taxon>Streptophyta</taxon>
        <taxon>Embryophyta</taxon>
        <taxon>Tracheophyta</taxon>
        <taxon>Spermatophyta</taxon>
        <taxon>Magnoliopsida</taxon>
        <taxon>eudicotyledons</taxon>
        <taxon>Gunneridae</taxon>
        <taxon>Pentapetalae</taxon>
        <taxon>asterids</taxon>
        <taxon>lamiids</taxon>
        <taxon>Solanales</taxon>
        <taxon>Solanaceae</taxon>
        <taxon>Nicotianoideae</taxon>
        <taxon>Nicotianeae</taxon>
        <taxon>Nicotiana</taxon>
    </lineage>
</organism>
<dbReference type="Proteomes" id="UP000790787">
    <property type="component" value="Chromosome 14"/>
</dbReference>
<proteinExistence type="predicted"/>
<accession>A0AC58SMK1</accession>
<name>A0AC58SMK1_TOBAC</name>
<reference evidence="1" key="1">
    <citation type="journal article" date="2014" name="Nat. Commun.">
        <title>The tobacco genome sequence and its comparison with those of tomato and potato.</title>
        <authorList>
            <person name="Sierro N."/>
            <person name="Battey J.N."/>
            <person name="Ouadi S."/>
            <person name="Bakaher N."/>
            <person name="Bovet L."/>
            <person name="Willig A."/>
            <person name="Goepfert S."/>
            <person name="Peitsch M.C."/>
            <person name="Ivanov N.V."/>
        </authorList>
    </citation>
    <scope>NUCLEOTIDE SEQUENCE [LARGE SCALE GENOMIC DNA]</scope>
</reference>
<gene>
    <name evidence="2" type="primary">LOC142168926</name>
</gene>
<protein>
    <submittedName>
        <fullName evidence="2">Uncharacterized protein LOC142168926</fullName>
    </submittedName>
</protein>
<sequence length="684" mass="76298">MGSASSITDGFVEFTLDSAHPFYVHPSDSPGSQLVAIPFNGAGFVHWFGQSNGSKYIQIQREISFNSQGSSDIATYFTRMRALWDELNSAYVGHTCSCGALPKFIEDQHLFQFLSGLNELYSTIKSSTMLMSPLPSISKAYSLLQHDESQKENQPPALGFSGDSASFSATTTNSAHVNQMNSQHNTRPYNQRINFDPKRNSPFVSCKYCKKPGHAVDKCYRLHGFPDDFKFTKNKRFTSCVQVEELAADIGPSIKSSDSTAYGFSKEQYQHLMSLFQQTHISPGAHSSSSDENIGYANFAGLGKISWILDSGSTNHMTFNKQFLHNLQPLPKPYLIALPNGYKVKVISTGSLLLRRDIALHNGPSLKRPLKIGRASHGLYFLLPDMPEYSPFISTISFGAACNVLPSNSVSPFSSPSCISSTSVNKSDLFWHQRLGHMPFHKMKSIPFLSNIVSFKQSFSCPVCLMARQQRLPFPESHIKSTSPFQLVHLDLWGLYHTMTYNGFRYFLNIVDDFSRVTWTHLLSCKSNAFSIIKAFTNMVQIHFHSSIQTFRADNTFELGSSSEAQTFFSENEILYQTTIPHTPQQNEGECVLTATYIINRMTSSVLGNMSPFQRDVVFHEHVFPYSSPSSPVHHTPPVLFVDCTSTPFPPSFSSAPSSSSHYSPPTSVPHSSDTMLDSIIRVD</sequence>